<feature type="transmembrane region" description="Helical" evidence="8">
    <location>
        <begin position="23"/>
        <end position="46"/>
    </location>
</feature>
<dbReference type="InterPro" id="IPR004638">
    <property type="entry name" value="EmrB-like"/>
</dbReference>
<comment type="subcellular location">
    <subcellularLocation>
        <location evidence="1">Cell membrane</location>
        <topology evidence="1">Multi-pass membrane protein</topology>
    </subcellularLocation>
</comment>
<dbReference type="InterPro" id="IPR011701">
    <property type="entry name" value="MFS"/>
</dbReference>
<proteinExistence type="predicted"/>
<evidence type="ECO:0000256" key="3">
    <source>
        <dbReference type="ARBA" id="ARBA00022475"/>
    </source>
</evidence>
<organism evidence="10">
    <name type="scientific">Meiothermus ruber</name>
    <dbReference type="NCBI Taxonomy" id="277"/>
    <lineage>
        <taxon>Bacteria</taxon>
        <taxon>Thermotogati</taxon>
        <taxon>Deinococcota</taxon>
        <taxon>Deinococci</taxon>
        <taxon>Thermales</taxon>
        <taxon>Thermaceae</taxon>
        <taxon>Meiothermus</taxon>
    </lineage>
</organism>
<evidence type="ECO:0000256" key="5">
    <source>
        <dbReference type="ARBA" id="ARBA00022989"/>
    </source>
</evidence>
<evidence type="ECO:0000256" key="8">
    <source>
        <dbReference type="SAM" id="Phobius"/>
    </source>
</evidence>
<dbReference type="FunFam" id="1.20.1720.10:FF:000004">
    <property type="entry name" value="EmrB/QacA family drug resistance transporter"/>
    <property type="match status" value="1"/>
</dbReference>
<dbReference type="Gene3D" id="1.20.1250.20">
    <property type="entry name" value="MFS general substrate transporter like domains"/>
    <property type="match status" value="1"/>
</dbReference>
<keyword evidence="7" id="KW-0175">Coiled coil</keyword>
<comment type="caution">
    <text evidence="10">The sequence shown here is derived from an EMBL/GenBank/DDBJ whole genome shotgun (WGS) entry which is preliminary data.</text>
</comment>
<keyword evidence="5 8" id="KW-1133">Transmembrane helix</keyword>
<dbReference type="PRINTS" id="PR01036">
    <property type="entry name" value="TCRTETB"/>
</dbReference>
<keyword evidence="6 8" id="KW-0472">Membrane</keyword>
<dbReference type="GO" id="GO:0005886">
    <property type="term" value="C:plasma membrane"/>
    <property type="evidence" value="ECO:0007669"/>
    <property type="project" value="UniProtKB-SubCell"/>
</dbReference>
<dbReference type="CDD" id="cd17502">
    <property type="entry name" value="MFS_Azr1_MDR_like"/>
    <property type="match status" value="1"/>
</dbReference>
<dbReference type="SUPFAM" id="SSF103473">
    <property type="entry name" value="MFS general substrate transporter"/>
    <property type="match status" value="1"/>
</dbReference>
<evidence type="ECO:0000256" key="1">
    <source>
        <dbReference type="ARBA" id="ARBA00004651"/>
    </source>
</evidence>
<protein>
    <submittedName>
        <fullName evidence="10">DHA2 family efflux MFS transporter permease subunit</fullName>
    </submittedName>
</protein>
<dbReference type="InterPro" id="IPR020846">
    <property type="entry name" value="MFS_dom"/>
</dbReference>
<reference evidence="10" key="1">
    <citation type="journal article" date="2020" name="mSystems">
        <title>Genome- and Community-Level Interaction Insights into Carbon Utilization and Element Cycling Functions of Hydrothermarchaeota in Hydrothermal Sediment.</title>
        <authorList>
            <person name="Zhou Z."/>
            <person name="Liu Y."/>
            <person name="Xu W."/>
            <person name="Pan J."/>
            <person name="Luo Z.H."/>
            <person name="Li M."/>
        </authorList>
    </citation>
    <scope>NUCLEOTIDE SEQUENCE [LARGE SCALE GENOMIC DNA]</scope>
    <source>
        <strain evidence="10">SpSt-524</strain>
    </source>
</reference>
<evidence type="ECO:0000256" key="7">
    <source>
        <dbReference type="SAM" id="Coils"/>
    </source>
</evidence>
<dbReference type="PANTHER" id="PTHR23501">
    <property type="entry name" value="MAJOR FACILITATOR SUPERFAMILY"/>
    <property type="match status" value="1"/>
</dbReference>
<keyword evidence="4 8" id="KW-0812">Transmembrane</keyword>
<dbReference type="Pfam" id="PF07690">
    <property type="entry name" value="MFS_1"/>
    <property type="match status" value="1"/>
</dbReference>
<feature type="transmembrane region" description="Helical" evidence="8">
    <location>
        <begin position="119"/>
        <end position="140"/>
    </location>
</feature>
<feature type="transmembrane region" description="Helical" evidence="8">
    <location>
        <begin position="147"/>
        <end position="165"/>
    </location>
</feature>
<feature type="coiled-coil region" evidence="7">
    <location>
        <begin position="747"/>
        <end position="816"/>
    </location>
</feature>
<name>A0A7C3HJL3_MEIRU</name>
<evidence type="ECO:0000313" key="10">
    <source>
        <dbReference type="EMBL" id="HFG21340.1"/>
    </source>
</evidence>
<feature type="transmembrane region" description="Helical" evidence="8">
    <location>
        <begin position="308"/>
        <end position="332"/>
    </location>
</feature>
<dbReference type="Gene3D" id="1.20.1720.10">
    <property type="entry name" value="Multidrug resistance protein D"/>
    <property type="match status" value="1"/>
</dbReference>
<sequence length="852" mass="91139">MNNPSSEPNTQVSSNDVSRETRLTLIGILLGLFLAALDQTIVSTALPKIIADLNGAELYAWVTTAYLLASTVSAPIFGRLTELFSRKAILLVAIAIFLLGSALAGLSQNMPELILFRGVQGIGGGALFALALTTIAVLFPPRERGRVGGLFGAIFGVSSAVGPWLGGLLTDHFSWHWVFYINMPVGAVALWFILRYMPRLSPEHREGFDYMGAALLVAWTVPLMLAFSWGGSTYPWLSAQILGLLGVSVLALVLWVWSQNRAQHPLFDLSILRVRSFSLASAATFFYGPAFLGAVAFLPLYLQVVKGVSASASGVTVLPLTLGVVLGATGSGVLSGRLGRFKPLLLLGTGWLLAIFLTLHFLIKVDTPLWLAVLFFFLLGLGLGPAQSLLQIAAQNNVPPQRLGSATAFTQLMRQIGSTVGIALMGTLLAKSLSAETCKVFPDDAACRPGALVQRSNEAGVGLNLDEQFARLEAQIVAALKGDTQAYSALLQDAQVPTQVKEGLIEGGIPAQFQRLEGQVVAALRGNAQAYEALMRDPNLPAEFKSKLTRGGIPAQFEQMEGLMVSALEGDVAAYNQLINDPQIPADLKARLVKGGIPAQFAQLEKLLLAALNGDARAYQAVQQNPQIPPAFKSQIPQGGLAAQVETQLQATARLLEAAWQGDESAQQALRQNPRLDPRLRSLLDNPPPVEARPGVLAQVQAQAPQLVEAALQQATAQIKAGLRQAQAQALAQAIAGVRVGLAQARAKTQAAAIAAVRENLQKAQAQALEQAVQATHENLVKAERQALEEVPRKVVAQLEETKHKLQEALNNGITKAEQEIFLYAALFVLISLIFILPLPNEELRGDWGARA</sequence>
<keyword evidence="3" id="KW-1003">Cell membrane</keyword>
<feature type="transmembrane region" description="Helical" evidence="8">
    <location>
        <begin position="369"/>
        <end position="386"/>
    </location>
</feature>
<feature type="domain" description="Major facilitator superfamily (MFS) profile" evidence="9">
    <location>
        <begin position="24"/>
        <end position="485"/>
    </location>
</feature>
<dbReference type="GO" id="GO:0022857">
    <property type="term" value="F:transmembrane transporter activity"/>
    <property type="evidence" value="ECO:0007669"/>
    <property type="project" value="InterPro"/>
</dbReference>
<feature type="transmembrane region" description="Helical" evidence="8">
    <location>
        <begin position="344"/>
        <end position="363"/>
    </location>
</feature>
<feature type="transmembrane region" description="Helical" evidence="8">
    <location>
        <begin position="236"/>
        <end position="257"/>
    </location>
</feature>
<keyword evidence="2" id="KW-0813">Transport</keyword>
<feature type="transmembrane region" description="Helical" evidence="8">
    <location>
        <begin position="58"/>
        <end position="77"/>
    </location>
</feature>
<feature type="transmembrane region" description="Helical" evidence="8">
    <location>
        <begin position="277"/>
        <end position="302"/>
    </location>
</feature>
<feature type="transmembrane region" description="Helical" evidence="8">
    <location>
        <begin position="89"/>
        <end position="107"/>
    </location>
</feature>
<dbReference type="PANTHER" id="PTHR23501:SF197">
    <property type="entry name" value="COMD"/>
    <property type="match status" value="1"/>
</dbReference>
<accession>A0A7C3HJL3</accession>
<feature type="transmembrane region" description="Helical" evidence="8">
    <location>
        <begin position="821"/>
        <end position="839"/>
    </location>
</feature>
<dbReference type="InterPro" id="IPR036259">
    <property type="entry name" value="MFS_trans_sf"/>
</dbReference>
<dbReference type="PROSITE" id="PS50850">
    <property type="entry name" value="MFS"/>
    <property type="match status" value="1"/>
</dbReference>
<evidence type="ECO:0000259" key="9">
    <source>
        <dbReference type="PROSITE" id="PS50850"/>
    </source>
</evidence>
<evidence type="ECO:0000256" key="6">
    <source>
        <dbReference type="ARBA" id="ARBA00023136"/>
    </source>
</evidence>
<feature type="transmembrane region" description="Helical" evidence="8">
    <location>
        <begin position="208"/>
        <end position="230"/>
    </location>
</feature>
<gene>
    <name evidence="10" type="ORF">ENS82_11650</name>
</gene>
<evidence type="ECO:0000256" key="4">
    <source>
        <dbReference type="ARBA" id="ARBA00022692"/>
    </source>
</evidence>
<dbReference type="NCBIfam" id="TIGR00711">
    <property type="entry name" value="efflux_EmrB"/>
    <property type="match status" value="1"/>
</dbReference>
<feature type="transmembrane region" description="Helical" evidence="8">
    <location>
        <begin position="177"/>
        <end position="196"/>
    </location>
</feature>
<dbReference type="AlphaFoldDB" id="A0A7C3HJL3"/>
<evidence type="ECO:0000256" key="2">
    <source>
        <dbReference type="ARBA" id="ARBA00022448"/>
    </source>
</evidence>
<dbReference type="EMBL" id="DSWI01000026">
    <property type="protein sequence ID" value="HFG21340.1"/>
    <property type="molecule type" value="Genomic_DNA"/>
</dbReference>